<evidence type="ECO:0000313" key="2">
    <source>
        <dbReference type="EMBL" id="PCG65555.1"/>
    </source>
</evidence>
<accession>A0A2A4J0G4</accession>
<feature type="signal peptide" evidence="1">
    <location>
        <begin position="1"/>
        <end position="17"/>
    </location>
</feature>
<sequence length="225" mass="25832">MWSNSIVLVFCLIIVTAKRTDFIRDRPSEDQEEDGFHMKKRVDIKQTTTGRSAVGDAVVEKFVETLMSSERYLKMIESVERKMNHLDTTFHERTNSILKYLSEMLRMIKTSSSEMLEKALRNVKLDLDKLKQSMSERLDEHPNMRDSIVVQTSRLVFDKCRGIPSPHLPQILSRHDSFQMLRMCVLSEGHGGGLLRLGTLTLATSHTLPWSKLDFFGTEPCPETA</sequence>
<reference evidence="2" key="1">
    <citation type="submission" date="2017-09" db="EMBL/GenBank/DDBJ databases">
        <title>Contemporary evolution of a Lepidopteran species, Heliothis virescens, in response to modern agricultural practices.</title>
        <authorList>
            <person name="Fritz M.L."/>
            <person name="Deyonke A.M."/>
            <person name="Papanicolaou A."/>
            <person name="Micinski S."/>
            <person name="Westbrook J."/>
            <person name="Gould F."/>
        </authorList>
    </citation>
    <scope>NUCLEOTIDE SEQUENCE [LARGE SCALE GENOMIC DNA]</scope>
    <source>
        <strain evidence="2">HvINT-</strain>
        <tissue evidence="2">Whole body</tissue>
    </source>
</reference>
<dbReference type="EMBL" id="NWSH01004030">
    <property type="protein sequence ID" value="PCG65555.1"/>
    <property type="molecule type" value="Genomic_DNA"/>
</dbReference>
<organism evidence="2">
    <name type="scientific">Heliothis virescens</name>
    <name type="common">Tobacco budworm moth</name>
    <dbReference type="NCBI Taxonomy" id="7102"/>
    <lineage>
        <taxon>Eukaryota</taxon>
        <taxon>Metazoa</taxon>
        <taxon>Ecdysozoa</taxon>
        <taxon>Arthropoda</taxon>
        <taxon>Hexapoda</taxon>
        <taxon>Insecta</taxon>
        <taxon>Pterygota</taxon>
        <taxon>Neoptera</taxon>
        <taxon>Endopterygota</taxon>
        <taxon>Lepidoptera</taxon>
        <taxon>Glossata</taxon>
        <taxon>Ditrysia</taxon>
        <taxon>Noctuoidea</taxon>
        <taxon>Noctuidae</taxon>
        <taxon>Heliothinae</taxon>
        <taxon>Heliothis</taxon>
    </lineage>
</organism>
<gene>
    <name evidence="2" type="ORF">B5V51_9015</name>
</gene>
<feature type="chain" id="PRO_5013082275" evidence="1">
    <location>
        <begin position="18"/>
        <end position="225"/>
    </location>
</feature>
<proteinExistence type="predicted"/>
<evidence type="ECO:0000256" key="1">
    <source>
        <dbReference type="SAM" id="SignalP"/>
    </source>
</evidence>
<keyword evidence="1" id="KW-0732">Signal</keyword>
<comment type="caution">
    <text evidence="2">The sequence shown here is derived from an EMBL/GenBank/DDBJ whole genome shotgun (WGS) entry which is preliminary data.</text>
</comment>
<protein>
    <submittedName>
        <fullName evidence="2">Uncharacterized protein</fullName>
    </submittedName>
</protein>
<dbReference type="AlphaFoldDB" id="A0A2A4J0G4"/>
<name>A0A2A4J0G4_HELVI</name>